<dbReference type="EMBL" id="JBHLXG010000016">
    <property type="protein sequence ID" value="MFC0227875.1"/>
    <property type="molecule type" value="Genomic_DNA"/>
</dbReference>
<proteinExistence type="predicted"/>
<protein>
    <recommendedName>
        <fullName evidence="3">DUF3757 domain-containing protein</fullName>
    </recommendedName>
</protein>
<gene>
    <name evidence="1" type="ORF">ACFFJ3_15435</name>
</gene>
<evidence type="ECO:0000313" key="2">
    <source>
        <dbReference type="Proteomes" id="UP001589792"/>
    </source>
</evidence>
<dbReference type="RefSeq" id="WP_380676915.1">
    <property type="nucleotide sequence ID" value="NZ_CP173186.1"/>
</dbReference>
<evidence type="ECO:0000313" key="1">
    <source>
        <dbReference type="EMBL" id="MFC0227875.1"/>
    </source>
</evidence>
<dbReference type="Proteomes" id="UP001589792">
    <property type="component" value="Unassembled WGS sequence"/>
</dbReference>
<reference evidence="1 2" key="1">
    <citation type="submission" date="2024-09" db="EMBL/GenBank/DDBJ databases">
        <authorList>
            <person name="Sun Q."/>
            <person name="Mori K."/>
        </authorList>
    </citation>
    <scope>NUCLEOTIDE SEQUENCE [LARGE SCALE GENOMIC DNA]</scope>
    <source>
        <strain evidence="1 2">CCM 8626</strain>
    </source>
</reference>
<comment type="caution">
    <text evidence="1">The sequence shown here is derived from an EMBL/GenBank/DDBJ whole genome shotgun (WGS) entry which is preliminary data.</text>
</comment>
<keyword evidence="2" id="KW-1185">Reference proteome</keyword>
<accession>A0ABV6EFV0</accession>
<name>A0ABV6EFV0_9GAMM</name>
<organism evidence="1 2">
    <name type="scientific">Serratia aquatilis</name>
    <dbReference type="NCBI Taxonomy" id="1737515"/>
    <lineage>
        <taxon>Bacteria</taxon>
        <taxon>Pseudomonadati</taxon>
        <taxon>Pseudomonadota</taxon>
        <taxon>Gammaproteobacteria</taxon>
        <taxon>Enterobacterales</taxon>
        <taxon>Yersiniaceae</taxon>
        <taxon>Serratia</taxon>
    </lineage>
</organism>
<evidence type="ECO:0008006" key="3">
    <source>
        <dbReference type="Google" id="ProtNLM"/>
    </source>
</evidence>
<sequence>MKEFFILFIFVINIGCAHGEEGCGYIFFKGAELSIPPKWKVDEKNGCLNIKRHGSYDLESFEICKYTSSEGGYLFVRNEDDKWEAVTEGTPILADVNAISKFTGLSAIVSCRYKDDAGYHLEQCFQAEIFLPKNKGFTFIGKGDLNSFDIYKKIYLSLKIKGVE</sequence>